<sequence>MKKQLKKAVVCLGISSLLPVAAFSAWADTVPATTIPAQHAVAKPVPKAAIVVPVHPAAPAVVAAKPKLNTQQQKAQILKLAQSLKGTRYLQGGSTPKGFDSSGYVNYLFTKNGVNIPRSTNSLFQKGKVVAKNALIAGDLVFFNTNRGKGVTDVGIYLGNNTFISVTTKRGVAITNLKDKYWASKFVGAKRIL</sequence>
<keyword evidence="3 5" id="KW-0378">Hydrolase</keyword>
<gene>
    <name evidence="5" type="primary">mepS_2</name>
    <name evidence="5" type="ORF">CB4_02742</name>
</gene>
<organism evidence="5 6">
    <name type="scientific">Aneurinibacillus soli</name>
    <dbReference type="NCBI Taxonomy" id="1500254"/>
    <lineage>
        <taxon>Bacteria</taxon>
        <taxon>Bacillati</taxon>
        <taxon>Bacillota</taxon>
        <taxon>Bacilli</taxon>
        <taxon>Bacillales</taxon>
        <taxon>Paenibacillaceae</taxon>
        <taxon>Aneurinibacillus group</taxon>
        <taxon>Aneurinibacillus</taxon>
    </lineage>
</organism>
<accession>A0A0U5BEA0</accession>
<dbReference type="EC" id="3.4.-.-" evidence="5"/>
<dbReference type="PANTHER" id="PTHR47053:SF1">
    <property type="entry name" value="MUREIN DD-ENDOPEPTIDASE MEPH-RELATED"/>
    <property type="match status" value="1"/>
</dbReference>
<name>A0A0U5BEA0_9BACL</name>
<dbReference type="EMBL" id="AP017312">
    <property type="protein sequence ID" value="BAU28567.1"/>
    <property type="molecule type" value="Genomic_DNA"/>
</dbReference>
<evidence type="ECO:0000256" key="2">
    <source>
        <dbReference type="ARBA" id="ARBA00022670"/>
    </source>
</evidence>
<keyword evidence="2" id="KW-0645">Protease</keyword>
<dbReference type="InterPro" id="IPR051202">
    <property type="entry name" value="Peptidase_C40"/>
</dbReference>
<evidence type="ECO:0000313" key="5">
    <source>
        <dbReference type="EMBL" id="BAU28567.1"/>
    </source>
</evidence>
<protein>
    <submittedName>
        <fullName evidence="5">Murein DD-endopeptidase MepS/Murein LD-carboxypeptidase</fullName>
        <ecNumber evidence="5">3.4.-.-</ecNumber>
    </submittedName>
</protein>
<evidence type="ECO:0000313" key="6">
    <source>
        <dbReference type="Proteomes" id="UP000217696"/>
    </source>
</evidence>
<comment type="similarity">
    <text evidence="1">Belongs to the peptidase C40 family.</text>
</comment>
<proteinExistence type="inferred from homology"/>
<dbReference type="SUPFAM" id="SSF54001">
    <property type="entry name" value="Cysteine proteinases"/>
    <property type="match status" value="1"/>
</dbReference>
<evidence type="ECO:0000256" key="4">
    <source>
        <dbReference type="ARBA" id="ARBA00022807"/>
    </source>
</evidence>
<evidence type="ECO:0000256" key="1">
    <source>
        <dbReference type="ARBA" id="ARBA00007074"/>
    </source>
</evidence>
<dbReference type="Gene3D" id="3.90.1720.10">
    <property type="entry name" value="endopeptidase domain like (from Nostoc punctiforme)"/>
    <property type="match status" value="1"/>
</dbReference>
<evidence type="ECO:0000256" key="3">
    <source>
        <dbReference type="ARBA" id="ARBA00022801"/>
    </source>
</evidence>
<dbReference type="PANTHER" id="PTHR47053">
    <property type="entry name" value="MUREIN DD-ENDOPEPTIDASE MEPH-RELATED"/>
    <property type="match status" value="1"/>
</dbReference>
<reference evidence="5 6" key="1">
    <citation type="submission" date="2015-12" db="EMBL/GenBank/DDBJ databases">
        <title>Genome sequence of Aneurinibacillus soli.</title>
        <authorList>
            <person name="Lee J.S."/>
            <person name="Lee K.C."/>
            <person name="Kim K.K."/>
            <person name="Lee B.W."/>
        </authorList>
    </citation>
    <scope>NUCLEOTIDE SEQUENCE [LARGE SCALE GENOMIC DNA]</scope>
    <source>
        <strain evidence="5 6">CB4</strain>
    </source>
</reference>
<dbReference type="RefSeq" id="WP_157737976.1">
    <property type="nucleotide sequence ID" value="NZ_QJSZ01000005.1"/>
</dbReference>
<dbReference type="PROSITE" id="PS51935">
    <property type="entry name" value="NLPC_P60"/>
    <property type="match status" value="1"/>
</dbReference>
<dbReference type="InterPro" id="IPR038765">
    <property type="entry name" value="Papain-like_cys_pep_sf"/>
</dbReference>
<dbReference type="GO" id="GO:0008234">
    <property type="term" value="F:cysteine-type peptidase activity"/>
    <property type="evidence" value="ECO:0007669"/>
    <property type="project" value="UniProtKB-KW"/>
</dbReference>
<dbReference type="KEGG" id="asoc:CB4_02742"/>
<dbReference type="InterPro" id="IPR000064">
    <property type="entry name" value="NLP_P60_dom"/>
</dbReference>
<dbReference type="Proteomes" id="UP000217696">
    <property type="component" value="Chromosome"/>
</dbReference>
<dbReference type="GO" id="GO:0006508">
    <property type="term" value="P:proteolysis"/>
    <property type="evidence" value="ECO:0007669"/>
    <property type="project" value="UniProtKB-KW"/>
</dbReference>
<dbReference type="Pfam" id="PF00877">
    <property type="entry name" value="NLPC_P60"/>
    <property type="match status" value="1"/>
</dbReference>
<dbReference type="GO" id="GO:0004180">
    <property type="term" value="F:carboxypeptidase activity"/>
    <property type="evidence" value="ECO:0007669"/>
    <property type="project" value="UniProtKB-KW"/>
</dbReference>
<keyword evidence="6" id="KW-1185">Reference proteome</keyword>
<keyword evidence="5" id="KW-0121">Carboxypeptidase</keyword>
<keyword evidence="4" id="KW-0788">Thiol protease</keyword>
<dbReference type="AlphaFoldDB" id="A0A0U5BEA0"/>